<dbReference type="KEGG" id="lvs:LOKVESSMR4R_03690"/>
<evidence type="ECO:0000313" key="2">
    <source>
        <dbReference type="Proteomes" id="UP000195273"/>
    </source>
</evidence>
<name>A0A1Y0EH47_9RHOB</name>
<proteinExistence type="predicted"/>
<gene>
    <name evidence="1" type="ORF">LOKVESSMR4R_03690</name>
</gene>
<dbReference type="EMBL" id="CP021431">
    <property type="protein sequence ID" value="ARU02956.1"/>
    <property type="molecule type" value="Genomic_DNA"/>
</dbReference>
<dbReference type="AlphaFoldDB" id="A0A1Y0EH47"/>
<sequence length="98" mass="10997">MVKTTLEAQTKSVHYTEINRLRGGCIVHIEARSGSTHRFPPNPTDCHRLPPTSRTWGLLFSSLNLHLRTNPVQAPFYGDLGAVFLRLFPYFEQGAATS</sequence>
<organism evidence="1 2">
    <name type="scientific">Yoonia vestfoldensis</name>
    <dbReference type="NCBI Taxonomy" id="245188"/>
    <lineage>
        <taxon>Bacteria</taxon>
        <taxon>Pseudomonadati</taxon>
        <taxon>Pseudomonadota</taxon>
        <taxon>Alphaproteobacteria</taxon>
        <taxon>Rhodobacterales</taxon>
        <taxon>Paracoccaceae</taxon>
        <taxon>Yoonia</taxon>
    </lineage>
</organism>
<keyword evidence="2" id="KW-1185">Reference proteome</keyword>
<accession>A0A1Y0EH47</accession>
<reference evidence="1 2" key="1">
    <citation type="submission" date="2017-05" db="EMBL/GenBank/DDBJ databases">
        <title>Genome Sequence of Loktanella vestfoldensis Strain SMR4r Isolated from a Culture of the Diatom Skeletonema marinoi.</title>
        <authorList>
            <person name="Topel M."/>
            <person name="Pinder M.I.M."/>
            <person name="Johansson O.N."/>
            <person name="Kourtchenko O."/>
            <person name="Godhe A."/>
            <person name="Clarke A.K."/>
        </authorList>
    </citation>
    <scope>NUCLEOTIDE SEQUENCE [LARGE SCALE GENOMIC DNA]</scope>
    <source>
        <strain evidence="1 2">SMR4r</strain>
    </source>
</reference>
<protein>
    <submittedName>
        <fullName evidence="1">Uncharacterized protein</fullName>
    </submittedName>
</protein>
<evidence type="ECO:0000313" key="1">
    <source>
        <dbReference type="EMBL" id="ARU02956.1"/>
    </source>
</evidence>
<dbReference type="Proteomes" id="UP000195273">
    <property type="component" value="Chromosome"/>
</dbReference>